<proteinExistence type="predicted"/>
<dbReference type="Pfam" id="PF09752">
    <property type="entry name" value="ABHD18"/>
    <property type="match status" value="1"/>
</dbReference>
<protein>
    <submittedName>
        <fullName evidence="1">Abhydrolase domain-containing 18</fullName>
    </submittedName>
</protein>
<dbReference type="Proteomes" id="UP000315995">
    <property type="component" value="Chromosome"/>
</dbReference>
<dbReference type="PANTHER" id="PTHR13617">
    <property type="entry name" value="PROTEIN ABHD18"/>
    <property type="match status" value="1"/>
</dbReference>
<accession>A0A5B8Y392</accession>
<name>A0A4Y6PQY4_PERCE</name>
<dbReference type="InterPro" id="IPR029058">
    <property type="entry name" value="AB_hydrolase_fold"/>
</dbReference>
<reference evidence="1 2" key="1">
    <citation type="submission" date="2019-06" db="EMBL/GenBank/DDBJ databases">
        <title>Persicimonas caeni gen. nov., sp. nov., a predatory bacterium isolated from solar saltern.</title>
        <authorList>
            <person name="Wang S."/>
        </authorList>
    </citation>
    <scope>NUCLEOTIDE SEQUENCE [LARGE SCALE GENOMIC DNA]</scope>
    <source>
        <strain evidence="1 2">YN101</strain>
    </source>
</reference>
<dbReference type="GO" id="GO:0016787">
    <property type="term" value="F:hydrolase activity"/>
    <property type="evidence" value="ECO:0007669"/>
    <property type="project" value="UniProtKB-KW"/>
</dbReference>
<gene>
    <name evidence="1" type="ORF">FIV42_06675</name>
</gene>
<dbReference type="SUPFAM" id="SSF53474">
    <property type="entry name" value="alpha/beta-Hydrolases"/>
    <property type="match status" value="1"/>
</dbReference>
<evidence type="ECO:0000313" key="2">
    <source>
        <dbReference type="Proteomes" id="UP000315995"/>
    </source>
</evidence>
<keyword evidence="2" id="KW-1185">Reference proteome</keyword>
<dbReference type="EMBL" id="CP041186">
    <property type="protein sequence ID" value="QDG50427.1"/>
    <property type="molecule type" value="Genomic_DNA"/>
</dbReference>
<dbReference type="Gene3D" id="3.40.50.1820">
    <property type="entry name" value="alpha/beta hydrolase"/>
    <property type="match status" value="1"/>
</dbReference>
<accession>A0A4Y6PQY4</accession>
<dbReference type="RefSeq" id="WP_141196920.1">
    <property type="nucleotide sequence ID" value="NZ_CP041186.1"/>
</dbReference>
<dbReference type="InterPro" id="IPR019149">
    <property type="entry name" value="ABHD18"/>
</dbReference>
<dbReference type="PANTHER" id="PTHR13617:SF14">
    <property type="entry name" value="PROTEIN ABHD18"/>
    <property type="match status" value="1"/>
</dbReference>
<evidence type="ECO:0000313" key="1">
    <source>
        <dbReference type="EMBL" id="QDG50427.1"/>
    </source>
</evidence>
<dbReference type="AlphaFoldDB" id="A0A4Y6PQY4"/>
<sequence length="333" mass="36971">MQIVDRLVDRTVAFVTGIPKMYYEGWGDPDLLESLVEYARKLGPPADIDVTWREGKRRWDGTYLFEGWFTSPAKKLPLPPEARTAYFQMLLPPKPFGGGAPSMCIHLAGTGDATYLGRRLLARPLLKERIGAIVLQNPFYGPRRPHWQRGTRLRRMTDQLMMNLATVEETRALLKWLRDDGYTKLGVTGYSMGGFMAGFAAQTVPFPIAAIPCAAGDTAVAPLIDSPLRNICDWESLAEEAGSADHAEMLMRQTLSSLALSEHGTPVAPEAAIIVGARADEFVPPSEPLELHRHWSGSELRWINGGHTTGWLLNPGPIRQAIVDAFRRLEEIL</sequence>
<organism evidence="1 2">
    <name type="scientific">Persicimonas caeni</name>
    <dbReference type="NCBI Taxonomy" id="2292766"/>
    <lineage>
        <taxon>Bacteria</taxon>
        <taxon>Deltaproteobacteria</taxon>
        <taxon>Bradymonadales</taxon>
        <taxon>Bradymonadaceae</taxon>
        <taxon>Persicimonas</taxon>
    </lineage>
</organism>
<dbReference type="OrthoDB" id="9152082at2"/>
<keyword evidence="1" id="KW-0378">Hydrolase</keyword>